<evidence type="ECO:0000259" key="2">
    <source>
        <dbReference type="SMART" id="SM00939"/>
    </source>
</evidence>
<dbReference type="KEGG" id="noy:EXE57_08545"/>
<dbReference type="OrthoDB" id="5240615at2"/>
<dbReference type="Proteomes" id="UP000294894">
    <property type="component" value="Chromosome"/>
</dbReference>
<dbReference type="GO" id="GO:0008239">
    <property type="term" value="F:dipeptidyl-peptidase activity"/>
    <property type="evidence" value="ECO:0007669"/>
    <property type="project" value="InterPro"/>
</dbReference>
<dbReference type="SMART" id="SM00939">
    <property type="entry name" value="PepX_C"/>
    <property type="match status" value="1"/>
</dbReference>
<dbReference type="InterPro" id="IPR008979">
    <property type="entry name" value="Galactose-bd-like_sf"/>
</dbReference>
<dbReference type="EMBL" id="CP038267">
    <property type="protein sequence ID" value="QBR92328.1"/>
    <property type="molecule type" value="Genomic_DNA"/>
</dbReference>
<dbReference type="InterPro" id="IPR000383">
    <property type="entry name" value="Xaa-Pro-like_dom"/>
</dbReference>
<dbReference type="InterPro" id="IPR013736">
    <property type="entry name" value="Xaa-Pro_dipept_C"/>
</dbReference>
<name>A0A4P7GJV7_9ACTN</name>
<evidence type="ECO:0000313" key="3">
    <source>
        <dbReference type="EMBL" id="QBR92328.1"/>
    </source>
</evidence>
<proteinExistence type="predicted"/>
<gene>
    <name evidence="3" type="ORF">EXE57_08545</name>
</gene>
<accession>A0A4P7GJV7</accession>
<dbReference type="InterPro" id="IPR005674">
    <property type="entry name" value="CocE/Ser_esterase"/>
</dbReference>
<dbReference type="AlphaFoldDB" id="A0A4P7GJV7"/>
<evidence type="ECO:0000256" key="1">
    <source>
        <dbReference type="ARBA" id="ARBA00022801"/>
    </source>
</evidence>
<dbReference type="Pfam" id="PF08530">
    <property type="entry name" value="PepX_C"/>
    <property type="match status" value="1"/>
</dbReference>
<evidence type="ECO:0000313" key="4">
    <source>
        <dbReference type="Proteomes" id="UP000294894"/>
    </source>
</evidence>
<dbReference type="Pfam" id="PF02129">
    <property type="entry name" value="Peptidase_S15"/>
    <property type="match status" value="1"/>
</dbReference>
<dbReference type="InterPro" id="IPR029058">
    <property type="entry name" value="AB_hydrolase_fold"/>
</dbReference>
<dbReference type="Gene3D" id="3.40.50.1820">
    <property type="entry name" value="alpha/beta hydrolase"/>
    <property type="match status" value="1"/>
</dbReference>
<dbReference type="NCBIfam" id="TIGR00976">
    <property type="entry name" value="CocE_NonD"/>
    <property type="match status" value="1"/>
</dbReference>
<organism evidence="3 4">
    <name type="scientific">Nocardioides euryhalodurans</name>
    <dbReference type="NCBI Taxonomy" id="2518370"/>
    <lineage>
        <taxon>Bacteria</taxon>
        <taxon>Bacillati</taxon>
        <taxon>Actinomycetota</taxon>
        <taxon>Actinomycetes</taxon>
        <taxon>Propionibacteriales</taxon>
        <taxon>Nocardioidaceae</taxon>
        <taxon>Nocardioides</taxon>
    </lineage>
</organism>
<keyword evidence="4" id="KW-1185">Reference proteome</keyword>
<feature type="domain" description="Xaa-Pro dipeptidyl-peptidase C-terminal" evidence="2">
    <location>
        <begin position="390"/>
        <end position="626"/>
    </location>
</feature>
<dbReference type="SUPFAM" id="SSF49785">
    <property type="entry name" value="Galactose-binding domain-like"/>
    <property type="match status" value="1"/>
</dbReference>
<dbReference type="Gene3D" id="1.10.246.70">
    <property type="match status" value="1"/>
</dbReference>
<dbReference type="SUPFAM" id="SSF53474">
    <property type="entry name" value="alpha/beta-Hydrolases"/>
    <property type="match status" value="1"/>
</dbReference>
<sequence>MSARPATPDAGAARGPATLLGRNAVSTSRTALTGLAVGGLVLAGLSVASLTGPAAGAPPGAAPGTPYELRNGRTAPIHDYAGAIRETVWVTAPDFDDDGEPDRVAADIIRPRETAAAGVDVPVVMDASPYHLSVGRGNEGEFKTYAEDGSPEQFPLFYDNYFVPRGYAFVAVDVAGTARSTGCVDQGGVSDVGSVEAVVKWLNGNAEAVDAEGEPVTADWTNGRTGMIGKSYDGTIANGVAATGVEGLETIVPISAISSWYDYDRSQGLPFSWDYPSWLSGYVARNRTEPVDCSATLQRMAAEDGDETGAYDAFWAERDHRQGPVTNVGNVEASVFVYHGLQDTNVKTRNFSQWWTQLGREGVTRKMWLTRVGHVDPFDTDRSRWVRTLHRWFDSELMGIDNGILDEREVDVEVRPDEWVTQTRWPARGQTTFTPRADGRMLAKRATAGTASWVNDPQQSETAALTSGNGSRRLLFASGPLRKDTRMSGTATATLGVTTEVPVGQVGVMLVDYGLGERVLASGDGAVTTQQESCHGSSTSYDDACYFTMRRNVGTTPLQVLGRGWARLDGAGRHDVTVRMDPDDTVVSKGHRLGLVVVAAAPSRLRNVDTSPTSRYTLDLAATSFSVPGKVSTAAGRSARRLAWLPDELVRGTVAPPAKKFVLPR</sequence>
<dbReference type="Gene3D" id="2.60.120.260">
    <property type="entry name" value="Galactose-binding domain-like"/>
    <property type="match status" value="1"/>
</dbReference>
<reference evidence="3 4" key="1">
    <citation type="submission" date="2019-03" db="EMBL/GenBank/DDBJ databases">
        <title>Three New Species of Nocardioides, Nocardioides euryhalodurans sp. nov., Nocardioides seonyuensis sp. nov. and Nocardioides eburneoflavus sp. nov., Iolated from Soil.</title>
        <authorList>
            <person name="Roh S.G."/>
            <person name="Lee C."/>
            <person name="Kim M.-K."/>
            <person name="Kim S.B."/>
        </authorList>
    </citation>
    <scope>NUCLEOTIDE SEQUENCE [LARGE SCALE GENOMIC DNA]</scope>
    <source>
        <strain evidence="3 4">MMS17-SY117</strain>
    </source>
</reference>
<protein>
    <submittedName>
        <fullName evidence="3">CocE/NonD family hydrolase</fullName>
    </submittedName>
</protein>
<keyword evidence="1 3" id="KW-0378">Hydrolase</keyword>